<dbReference type="InterPro" id="IPR021808">
    <property type="entry name" value="DUF3383"/>
</dbReference>
<dbReference type="KEGG" id="sof:NCTC11214_04810"/>
<organism evidence="1 2">
    <name type="scientific">Serratia odorifera</name>
    <dbReference type="NCBI Taxonomy" id="618"/>
    <lineage>
        <taxon>Bacteria</taxon>
        <taxon>Pseudomonadati</taxon>
        <taxon>Pseudomonadota</taxon>
        <taxon>Gammaproteobacteria</taxon>
        <taxon>Enterobacterales</taxon>
        <taxon>Yersiniaceae</taxon>
        <taxon>Serratia</taxon>
    </lineage>
</organism>
<proteinExistence type="predicted"/>
<dbReference type="EMBL" id="LR134117">
    <property type="protein sequence ID" value="VDZ64115.1"/>
    <property type="molecule type" value="Genomic_DNA"/>
</dbReference>
<reference evidence="1 2" key="1">
    <citation type="submission" date="2018-12" db="EMBL/GenBank/DDBJ databases">
        <authorList>
            <consortium name="Pathogen Informatics"/>
        </authorList>
    </citation>
    <scope>NUCLEOTIDE SEQUENCE [LARGE SCALE GENOMIC DNA]</scope>
    <source>
        <strain evidence="1 2">NCTC11214</strain>
    </source>
</reference>
<evidence type="ECO:0000313" key="1">
    <source>
        <dbReference type="EMBL" id="VDZ64115.1"/>
    </source>
</evidence>
<name>A0A447L0D6_SEROD</name>
<evidence type="ECO:0000313" key="2">
    <source>
        <dbReference type="Proteomes" id="UP000281391"/>
    </source>
</evidence>
<dbReference type="AlphaFoldDB" id="A0A447L0D6"/>
<protein>
    <submittedName>
        <fullName evidence="1">Protein of uncharacterized function (DUF3383)</fullName>
    </submittedName>
</protein>
<sequence>MAIPISKDVKINPGVLAAVGNAVDLNGLLLTNNAYAPNGDVLPFSSAQDVGAYFGGESDEYTMAAMYFQGYNNATKSPRHAFVLTFQPHASSCLAA</sequence>
<accession>A0A447L0D6</accession>
<gene>
    <name evidence="1" type="ORF">NCTC11214_04810</name>
</gene>
<dbReference type="RefSeq" id="WP_241971978.1">
    <property type="nucleotide sequence ID" value="NZ_LR134117.1"/>
</dbReference>
<dbReference type="Pfam" id="PF11863">
    <property type="entry name" value="DUF3383"/>
    <property type="match status" value="1"/>
</dbReference>
<dbReference type="Proteomes" id="UP000281391">
    <property type="component" value="Chromosome"/>
</dbReference>